<feature type="region of interest" description="Disordered" evidence="1">
    <location>
        <begin position="180"/>
        <end position="200"/>
    </location>
</feature>
<evidence type="ECO:0000256" key="1">
    <source>
        <dbReference type="SAM" id="MobiDB-lite"/>
    </source>
</evidence>
<dbReference type="EMBL" id="CAADGH010000021">
    <property type="protein sequence ID" value="VFK75411.1"/>
    <property type="molecule type" value="Genomic_DNA"/>
</dbReference>
<sequence length="218" mass="25736">MARHRRHDSRRQSKPLVDSRREYILIVCEGTKTEPQYFEELREKYQLDIVNIEITSANGTDPISVVHTAKSKQQNKKNTRKRPFDRIYCVFDRDEHTNFNDACRQLEGLKKHGFRATRSWPSFEFWLLLHFRYTRQPFQRDGRRTAAQNCENALKSEMSDYRKGKTGVFNQLFPQLEKANKNATRAREDAEKTGEDNPSTEVHELVGYLQNINPMLPE</sequence>
<dbReference type="AlphaFoldDB" id="A0A450XPP8"/>
<dbReference type="EMBL" id="CAADFO010000024">
    <property type="protein sequence ID" value="VFK26978.1"/>
    <property type="molecule type" value="Genomic_DNA"/>
</dbReference>
<dbReference type="EMBL" id="CAADFQ010000021">
    <property type="protein sequence ID" value="VFK31237.1"/>
    <property type="molecule type" value="Genomic_DNA"/>
</dbReference>
<gene>
    <name evidence="2" type="ORF">BECKMB1821G_GA0114241_102445</name>
    <name evidence="4" type="ORF">BECKMB1821H_GA0114242_102145</name>
    <name evidence="3" type="ORF">BECKMB1821I_GA0114274_102144</name>
</gene>
<feature type="compositionally biased region" description="Basic and acidic residues" evidence="1">
    <location>
        <begin position="185"/>
        <end position="195"/>
    </location>
</feature>
<protein>
    <submittedName>
        <fullName evidence="3">RloB-like protein</fullName>
    </submittedName>
</protein>
<organism evidence="3">
    <name type="scientific">Candidatus Kentrum sp. MB</name>
    <dbReference type="NCBI Taxonomy" id="2138164"/>
    <lineage>
        <taxon>Bacteria</taxon>
        <taxon>Pseudomonadati</taxon>
        <taxon>Pseudomonadota</taxon>
        <taxon>Gammaproteobacteria</taxon>
        <taxon>Candidatus Kentrum</taxon>
    </lineage>
</organism>
<dbReference type="Pfam" id="PF13707">
    <property type="entry name" value="RloB"/>
    <property type="match status" value="1"/>
</dbReference>
<name>A0A450XPP8_9GAMM</name>
<dbReference type="InterPro" id="IPR025591">
    <property type="entry name" value="RloB"/>
</dbReference>
<reference evidence="3" key="1">
    <citation type="submission" date="2019-02" db="EMBL/GenBank/DDBJ databases">
        <authorList>
            <person name="Gruber-Vodicka R. H."/>
            <person name="Seah K. B. B."/>
        </authorList>
    </citation>
    <scope>NUCLEOTIDE SEQUENCE</scope>
    <source>
        <strain evidence="2">BECK_BZ197</strain>
        <strain evidence="4">BECK_BZ198</strain>
        <strain evidence="3">BECK_BZ199</strain>
    </source>
</reference>
<proteinExistence type="predicted"/>
<evidence type="ECO:0000313" key="3">
    <source>
        <dbReference type="EMBL" id="VFK31237.1"/>
    </source>
</evidence>
<evidence type="ECO:0000313" key="2">
    <source>
        <dbReference type="EMBL" id="VFK26978.1"/>
    </source>
</evidence>
<accession>A0A450XPP8</accession>
<evidence type="ECO:0000313" key="4">
    <source>
        <dbReference type="EMBL" id="VFK75411.1"/>
    </source>
</evidence>